<evidence type="ECO:0000256" key="3">
    <source>
        <dbReference type="ARBA" id="ARBA00022801"/>
    </source>
</evidence>
<evidence type="ECO:0000256" key="4">
    <source>
        <dbReference type="ARBA" id="ARBA00022833"/>
    </source>
</evidence>
<evidence type="ECO:0000313" key="6">
    <source>
        <dbReference type="EMBL" id="KGD72806.1"/>
    </source>
</evidence>
<name>A0A095T7D6_9GAMM</name>
<reference evidence="6" key="1">
    <citation type="submission" date="2014-12" db="EMBL/GenBank/DDBJ databases">
        <title>The draft genome of the Tatumella morbirosei type strain, LMG23360T isolated from pineapple rot.</title>
        <authorList>
            <person name="Smits T.H."/>
            <person name="Palmer M."/>
            <person name="Venter S.N."/>
            <person name="Duffy B."/>
            <person name="Steenkamp E.T."/>
            <person name="Chan W.Y."/>
            <person name="Coutinho T.A."/>
            <person name="Coetzee M.P."/>
            <person name="De Maayer P."/>
        </authorList>
    </citation>
    <scope>NUCLEOTIDE SEQUENCE [LARGE SCALE GENOMIC DNA]</scope>
    <source>
        <strain evidence="6">LMG 23360</strain>
    </source>
</reference>
<protein>
    <submittedName>
        <fullName evidence="6">Metallo-beta-lactamase</fullName>
    </submittedName>
</protein>
<dbReference type="Gene3D" id="3.60.15.10">
    <property type="entry name" value="Ribonuclease Z/Hydroxyacylglutathione hydrolase-like"/>
    <property type="match status" value="1"/>
</dbReference>
<comment type="caution">
    <text evidence="6">The sequence shown here is derived from an EMBL/GenBank/DDBJ whole genome shotgun (WGS) entry which is preliminary data.</text>
</comment>
<dbReference type="Pfam" id="PF00753">
    <property type="entry name" value="Lactamase_B"/>
    <property type="match status" value="1"/>
</dbReference>
<dbReference type="GO" id="GO:0016787">
    <property type="term" value="F:hydrolase activity"/>
    <property type="evidence" value="ECO:0007669"/>
    <property type="project" value="UniProtKB-KW"/>
</dbReference>
<dbReference type="CDD" id="cd07729">
    <property type="entry name" value="AHL_lactonase_MBL-fold"/>
    <property type="match status" value="1"/>
</dbReference>
<keyword evidence="4" id="KW-0862">Zinc</keyword>
<dbReference type="InterPro" id="IPR051013">
    <property type="entry name" value="MBL_superfamily_lactonases"/>
</dbReference>
<dbReference type="OrthoDB" id="5443440at2"/>
<evidence type="ECO:0000313" key="7">
    <source>
        <dbReference type="Proteomes" id="UP000029577"/>
    </source>
</evidence>
<dbReference type="SUPFAM" id="SSF56281">
    <property type="entry name" value="Metallo-hydrolase/oxidoreductase"/>
    <property type="match status" value="1"/>
</dbReference>
<dbReference type="PANTHER" id="PTHR42978">
    <property type="entry name" value="QUORUM-QUENCHING LACTONASE YTNP-RELATED-RELATED"/>
    <property type="match status" value="1"/>
</dbReference>
<comment type="similarity">
    <text evidence="1">Belongs to the metallo-beta-lactamase superfamily.</text>
</comment>
<dbReference type="SMART" id="SM00849">
    <property type="entry name" value="Lactamase_B"/>
    <property type="match status" value="1"/>
</dbReference>
<evidence type="ECO:0000256" key="1">
    <source>
        <dbReference type="ARBA" id="ARBA00007749"/>
    </source>
</evidence>
<keyword evidence="2" id="KW-0479">Metal-binding</keyword>
<dbReference type="GO" id="GO:0046872">
    <property type="term" value="F:metal ion binding"/>
    <property type="evidence" value="ECO:0007669"/>
    <property type="project" value="UniProtKB-KW"/>
</dbReference>
<sequence>MALKIFPLNLGNITLDKSGLVLFQDAGTRTTIPTLSFLITGGEYPVLIDSGSRSTSYYSQFGFEAEQTREMTLEWNIAQHGLTPADIRYVIHTHAHVDHAGGDYLFPMTTTVSLSRRELSFAASGIMGPAMYALEDTRHLLDRLYTRGALRLFDVDGSFEEEVIPGVTVRLSGGHTPGSISVLVETDGGLANICGDVVYNLEGSLIDPFLDSLNPGEPTITGNRAMSTLEEKTAIKKALSGVRFMLPSHDIPALVQGGRVVGLLHNAISNPEARVTDVSAYRLL</sequence>
<proteinExistence type="inferred from homology"/>
<dbReference type="eggNOG" id="COG0491">
    <property type="taxonomic scope" value="Bacteria"/>
</dbReference>
<keyword evidence="3" id="KW-0378">Hydrolase</keyword>
<evidence type="ECO:0000259" key="5">
    <source>
        <dbReference type="SMART" id="SM00849"/>
    </source>
</evidence>
<dbReference type="AlphaFoldDB" id="A0A095T7D6"/>
<accession>A0A095T7D6</accession>
<keyword evidence="7" id="KW-1185">Reference proteome</keyword>
<dbReference type="STRING" id="642227.HA49_11295"/>
<feature type="domain" description="Metallo-beta-lactamase" evidence="5">
    <location>
        <begin position="33"/>
        <end position="249"/>
    </location>
</feature>
<dbReference type="EMBL" id="JPKR02000003">
    <property type="protein sequence ID" value="KGD72806.1"/>
    <property type="molecule type" value="Genomic_DNA"/>
</dbReference>
<dbReference type="PANTHER" id="PTHR42978:SF3">
    <property type="entry name" value="BLR3078 PROTEIN"/>
    <property type="match status" value="1"/>
</dbReference>
<evidence type="ECO:0000256" key="2">
    <source>
        <dbReference type="ARBA" id="ARBA00022723"/>
    </source>
</evidence>
<dbReference type="Proteomes" id="UP000029577">
    <property type="component" value="Unassembled WGS sequence"/>
</dbReference>
<organism evidence="6 7">
    <name type="scientific">Tatumella morbirosei</name>
    <dbReference type="NCBI Taxonomy" id="642227"/>
    <lineage>
        <taxon>Bacteria</taxon>
        <taxon>Pseudomonadati</taxon>
        <taxon>Pseudomonadota</taxon>
        <taxon>Gammaproteobacteria</taxon>
        <taxon>Enterobacterales</taxon>
        <taxon>Erwiniaceae</taxon>
        <taxon>Tatumella</taxon>
    </lineage>
</organism>
<dbReference type="InterPro" id="IPR001279">
    <property type="entry name" value="Metallo-B-lactamas"/>
</dbReference>
<gene>
    <name evidence="6" type="ORF">HA49_11295</name>
</gene>
<dbReference type="RefSeq" id="WP_038020488.1">
    <property type="nucleotide sequence ID" value="NZ_JPKR02000003.1"/>
</dbReference>
<dbReference type="InterPro" id="IPR036866">
    <property type="entry name" value="RibonucZ/Hydroxyglut_hydro"/>
</dbReference>